<keyword evidence="8 10" id="KW-1133">Transmembrane helix</keyword>
<reference evidence="12" key="2">
    <citation type="submission" date="2023-03" db="EMBL/GenBank/DDBJ databases">
        <authorList>
            <person name="Inwood S.N."/>
            <person name="Skelly J.G."/>
            <person name="Guhlin J."/>
            <person name="Harrop T.W.R."/>
            <person name="Goldson S.G."/>
            <person name="Dearden P.K."/>
        </authorList>
    </citation>
    <scope>NUCLEOTIDE SEQUENCE</scope>
    <source>
        <strain evidence="12">Lincoln</strain>
        <tissue evidence="12">Whole body</tissue>
    </source>
</reference>
<evidence type="ECO:0000256" key="7">
    <source>
        <dbReference type="ARBA" id="ARBA00022927"/>
    </source>
</evidence>
<evidence type="ECO:0000256" key="1">
    <source>
        <dbReference type="ARBA" id="ARBA00004477"/>
    </source>
</evidence>
<name>A0AA39FEF9_MICHY</name>
<feature type="transmembrane region" description="Helical" evidence="10">
    <location>
        <begin position="733"/>
        <end position="758"/>
    </location>
</feature>
<protein>
    <recommendedName>
        <fullName evidence="10">GPI inositol-deacylase</fullName>
        <ecNumber evidence="10">3.1.-.-</ecNumber>
    </recommendedName>
</protein>
<evidence type="ECO:0000256" key="5">
    <source>
        <dbReference type="ARBA" id="ARBA00022801"/>
    </source>
</evidence>
<feature type="domain" description="GPI inositol-deacylase PGAP1-like alpha/beta" evidence="11">
    <location>
        <begin position="86"/>
        <end position="295"/>
    </location>
</feature>
<dbReference type="PANTHER" id="PTHR15495">
    <property type="entry name" value="NEGATIVE REGULATOR OF VESICLE FORMATION-RELATED"/>
    <property type="match status" value="1"/>
</dbReference>
<evidence type="ECO:0000313" key="13">
    <source>
        <dbReference type="Proteomes" id="UP001168972"/>
    </source>
</evidence>
<feature type="transmembrane region" description="Helical" evidence="10">
    <location>
        <begin position="627"/>
        <end position="643"/>
    </location>
</feature>
<evidence type="ECO:0000256" key="6">
    <source>
        <dbReference type="ARBA" id="ARBA00022824"/>
    </source>
</evidence>
<evidence type="ECO:0000256" key="8">
    <source>
        <dbReference type="ARBA" id="ARBA00022989"/>
    </source>
</evidence>
<accession>A0AA39FEF9</accession>
<comment type="caution">
    <text evidence="12">The sequence shown here is derived from an EMBL/GenBank/DDBJ whole genome shotgun (WGS) entry which is preliminary data.</text>
</comment>
<keyword evidence="5 10" id="KW-0378">Hydrolase</keyword>
<dbReference type="Pfam" id="PF07819">
    <property type="entry name" value="PGAP1"/>
    <property type="match status" value="1"/>
</dbReference>
<evidence type="ECO:0000256" key="3">
    <source>
        <dbReference type="ARBA" id="ARBA00022448"/>
    </source>
</evidence>
<dbReference type="InterPro" id="IPR029058">
    <property type="entry name" value="AB_hydrolase_fold"/>
</dbReference>
<evidence type="ECO:0000313" key="12">
    <source>
        <dbReference type="EMBL" id="KAK0168059.1"/>
    </source>
</evidence>
<dbReference type="GO" id="GO:0050185">
    <property type="term" value="F:phosphatidylinositol deacylase activity"/>
    <property type="evidence" value="ECO:0007669"/>
    <property type="project" value="TreeGrafter"/>
</dbReference>
<dbReference type="GO" id="GO:0005789">
    <property type="term" value="C:endoplasmic reticulum membrane"/>
    <property type="evidence" value="ECO:0007669"/>
    <property type="project" value="UniProtKB-SubCell"/>
</dbReference>
<dbReference type="InterPro" id="IPR039529">
    <property type="entry name" value="PGAP1/BST1"/>
</dbReference>
<feature type="transmembrane region" description="Helical" evidence="10">
    <location>
        <begin position="672"/>
        <end position="692"/>
    </location>
</feature>
<dbReference type="GO" id="GO:0006505">
    <property type="term" value="P:GPI anchor metabolic process"/>
    <property type="evidence" value="ECO:0007669"/>
    <property type="project" value="TreeGrafter"/>
</dbReference>
<evidence type="ECO:0000256" key="10">
    <source>
        <dbReference type="RuleBase" id="RU365011"/>
    </source>
</evidence>
<dbReference type="PANTHER" id="PTHR15495:SF7">
    <property type="entry name" value="GPI INOSITOL-DEACYLASE"/>
    <property type="match status" value="1"/>
</dbReference>
<feature type="transmembrane region" description="Helical" evidence="10">
    <location>
        <begin position="12"/>
        <end position="32"/>
    </location>
</feature>
<comment type="function">
    <text evidence="10">Involved in inositol deacylation of GPI-anchored proteins which plays important roles in the quality control and ER-associated degradation of GPI-anchored proteins.</text>
</comment>
<dbReference type="EMBL" id="JAQQBR010001831">
    <property type="protein sequence ID" value="KAK0168059.1"/>
    <property type="molecule type" value="Genomic_DNA"/>
</dbReference>
<keyword evidence="6 10" id="KW-0256">Endoplasmic reticulum</keyword>
<proteinExistence type="inferred from homology"/>
<keyword evidence="9 10" id="KW-0472">Membrane</keyword>
<dbReference type="EC" id="3.1.-.-" evidence="10"/>
<comment type="similarity">
    <text evidence="2 10">Belongs to the GPI inositol-deacylase family.</text>
</comment>
<feature type="transmembrane region" description="Helical" evidence="10">
    <location>
        <begin position="704"/>
        <end position="721"/>
    </location>
</feature>
<comment type="subcellular location">
    <subcellularLocation>
        <location evidence="1">Endoplasmic reticulum membrane</location>
        <topology evidence="1">Multi-pass membrane protein</topology>
    </subcellularLocation>
</comment>
<dbReference type="InterPro" id="IPR012908">
    <property type="entry name" value="PGAP1-ab_dom-like"/>
</dbReference>
<organism evidence="12 13">
    <name type="scientific">Microctonus hyperodae</name>
    <name type="common">Parasitoid wasp</name>
    <dbReference type="NCBI Taxonomy" id="165561"/>
    <lineage>
        <taxon>Eukaryota</taxon>
        <taxon>Metazoa</taxon>
        <taxon>Ecdysozoa</taxon>
        <taxon>Arthropoda</taxon>
        <taxon>Hexapoda</taxon>
        <taxon>Insecta</taxon>
        <taxon>Pterygota</taxon>
        <taxon>Neoptera</taxon>
        <taxon>Endopterygota</taxon>
        <taxon>Hymenoptera</taxon>
        <taxon>Apocrita</taxon>
        <taxon>Ichneumonoidea</taxon>
        <taxon>Braconidae</taxon>
        <taxon>Euphorinae</taxon>
        <taxon>Microctonus</taxon>
    </lineage>
</organism>
<feature type="transmembrane region" description="Helical" evidence="10">
    <location>
        <begin position="812"/>
        <end position="833"/>
    </location>
</feature>
<dbReference type="AlphaFoldDB" id="A0AA39FEF9"/>
<evidence type="ECO:0000259" key="11">
    <source>
        <dbReference type="Pfam" id="PF07819"/>
    </source>
</evidence>
<evidence type="ECO:0000256" key="2">
    <source>
        <dbReference type="ARBA" id="ARBA00006931"/>
    </source>
</evidence>
<dbReference type="SUPFAM" id="SSF53474">
    <property type="entry name" value="alpha/beta-Hydrolases"/>
    <property type="match status" value="1"/>
</dbReference>
<sequence>MINRGLISIHLCLYISVLFCLTLYILGIAHYLTNHEANTCDLTYMFEYPEFVNIKLDDKTEVKYPQYGLYAYGEGLSAEKLRQMKYSGIPVLFIPGNAGSHEQVRSIASISLRMSLKRRTSFHFDYFTISFNEGLSALSGGVIEKQTEYVPICIQRILSLYNGKLDQIVIIGHSMGGVVARAALIHYSSSNISQASILINLASPHVPLVAFDKTFANYYNSITNHTDRIKKTGTTVISIGGGPRDHMVTTSQIIDPLADLNVLSTGIPNVWTSLDHLSILWCKQFVIALVRALFDSVDITGRMAKITSNSEHRLRAMKYHLANRYSTKYLPYFEEKINFDIDGEWIEINSEHYTFDISTKKIDKREYKQIYLMIPLNYKSHSYLSVDTIDLDTKDWLFICSVSNTKKNSKVCKWGWNLTNRTILSPDFQLRTRKSIDIELKSLHKFSEGTHIVIRIPQIELRKKASPIIHIDMYSRNERQIRMNNVSPAWLPLSLANLVTTSESTLINISPGKLRYFIDVTSIPDAVYIKVNSITDNNANNSPGYVVIQFKELCNTQNSVISQFYIFHDKNIVRQRTFHLQTEIGVSNRTNNAEIIMSFDPRFQYNIKIGRAGIIDRMANFVKNRAHRLYPTIISVILLIVVARMDNSQYSLSITFGITLIASIIFDLHFEICVALGILLILTVTTCCAIIFSGTMIHNVTARFLARALARFPASWYNWLIRQSLNQLPLVAIFLIIVFTSSGCGALVMVLSVLLYFLKLTCMYEDYLENLLMSSFRNFISKFRKFNKYKSKKKRNEESESINSTEDIINHLLLFMIWFLTAGSAVPSTLVWAKNFSYEIRLSNEDPIMLGSWIVLTTWSSLGFVKLPIVFEYHCYRLDPITMAQRILGWLLLWIAGSHNPADHQWMIPPIVALFISCHYIRQHCLYFTYYNPQCPELKNV</sequence>
<dbReference type="GO" id="GO:0006888">
    <property type="term" value="P:endoplasmic reticulum to Golgi vesicle-mediated transport"/>
    <property type="evidence" value="ECO:0007669"/>
    <property type="project" value="TreeGrafter"/>
</dbReference>
<feature type="transmembrane region" description="Helical" evidence="10">
    <location>
        <begin position="650"/>
        <end position="666"/>
    </location>
</feature>
<reference evidence="12" key="1">
    <citation type="journal article" date="2023" name="bioRxiv">
        <title>Scaffold-level genome assemblies of two parasitoid biocontrol wasps reveal the parthenogenesis mechanism and an associated novel virus.</title>
        <authorList>
            <person name="Inwood S."/>
            <person name="Skelly J."/>
            <person name="Guhlin J."/>
            <person name="Harrop T."/>
            <person name="Goldson S."/>
            <person name="Dearden P."/>
        </authorList>
    </citation>
    <scope>NUCLEOTIDE SEQUENCE</scope>
    <source>
        <strain evidence="12">Lincoln</strain>
        <tissue evidence="12">Whole body</tissue>
    </source>
</reference>
<keyword evidence="7 10" id="KW-0653">Protein transport</keyword>
<gene>
    <name evidence="12" type="ORF">PV327_001898</name>
</gene>
<evidence type="ECO:0000256" key="9">
    <source>
        <dbReference type="ARBA" id="ARBA00023136"/>
    </source>
</evidence>
<dbReference type="Proteomes" id="UP001168972">
    <property type="component" value="Unassembled WGS sequence"/>
</dbReference>
<keyword evidence="3 10" id="KW-0813">Transport</keyword>
<feature type="transmembrane region" description="Helical" evidence="10">
    <location>
        <begin position="853"/>
        <end position="876"/>
    </location>
</feature>
<dbReference type="GO" id="GO:0015031">
    <property type="term" value="P:protein transport"/>
    <property type="evidence" value="ECO:0007669"/>
    <property type="project" value="UniProtKB-KW"/>
</dbReference>
<evidence type="ECO:0000256" key="4">
    <source>
        <dbReference type="ARBA" id="ARBA00022692"/>
    </source>
</evidence>
<keyword evidence="4 10" id="KW-0812">Transmembrane</keyword>
<dbReference type="Gene3D" id="3.40.50.1820">
    <property type="entry name" value="alpha/beta hydrolase"/>
    <property type="match status" value="1"/>
</dbReference>
<keyword evidence="13" id="KW-1185">Reference proteome</keyword>